<dbReference type="EMBL" id="AP022583">
    <property type="protein sequence ID" value="BBY07958.1"/>
    <property type="molecule type" value="Genomic_DNA"/>
</dbReference>
<gene>
    <name evidence="1" type="ORF">MNVI_32760</name>
</gene>
<name>A0A7I7PH60_9MYCO</name>
<sequence length="53" mass="5838">MQGRVDGQHIDCARKRPDVRMKRHIEFLFDFGAQPVSVGVRCAALAIATKLAG</sequence>
<protein>
    <submittedName>
        <fullName evidence="1">Uncharacterized protein</fullName>
    </submittedName>
</protein>
<accession>A0A7I7PH60</accession>
<dbReference type="KEGG" id="mnv:MNVI_32760"/>
<reference evidence="1 2" key="1">
    <citation type="journal article" date="2019" name="Emerg. Microbes Infect.">
        <title>Comprehensive subspecies identification of 175 nontuberculous mycobacteria species based on 7547 genomic profiles.</title>
        <authorList>
            <person name="Matsumoto Y."/>
            <person name="Kinjo T."/>
            <person name="Motooka D."/>
            <person name="Nabeya D."/>
            <person name="Jung N."/>
            <person name="Uechi K."/>
            <person name="Horii T."/>
            <person name="Iida T."/>
            <person name="Fujita J."/>
            <person name="Nakamura S."/>
        </authorList>
    </citation>
    <scope>NUCLEOTIDE SEQUENCE [LARGE SCALE GENOMIC DNA]</scope>
    <source>
        <strain evidence="1 2">JCM 16367</strain>
    </source>
</reference>
<evidence type="ECO:0000313" key="2">
    <source>
        <dbReference type="Proteomes" id="UP000466894"/>
    </source>
</evidence>
<organism evidence="1 2">
    <name type="scientific">Mycobacterium noviomagense</name>
    <dbReference type="NCBI Taxonomy" id="459858"/>
    <lineage>
        <taxon>Bacteria</taxon>
        <taxon>Bacillati</taxon>
        <taxon>Actinomycetota</taxon>
        <taxon>Actinomycetes</taxon>
        <taxon>Mycobacteriales</taxon>
        <taxon>Mycobacteriaceae</taxon>
        <taxon>Mycobacterium</taxon>
    </lineage>
</organism>
<dbReference type="Proteomes" id="UP000466894">
    <property type="component" value="Chromosome"/>
</dbReference>
<dbReference type="AlphaFoldDB" id="A0A7I7PH60"/>
<proteinExistence type="predicted"/>
<evidence type="ECO:0000313" key="1">
    <source>
        <dbReference type="EMBL" id="BBY07958.1"/>
    </source>
</evidence>